<feature type="compositionally biased region" description="Low complexity" evidence="3">
    <location>
        <begin position="75"/>
        <end position="87"/>
    </location>
</feature>
<keyword evidence="2" id="KW-0328">Glycosyltransferase</keyword>
<dbReference type="InterPro" id="IPR053250">
    <property type="entry name" value="Glycosyltransferase_77"/>
</dbReference>
<dbReference type="GO" id="GO:0052636">
    <property type="term" value="F:arabinosyltransferase activity"/>
    <property type="evidence" value="ECO:0007669"/>
    <property type="project" value="TreeGrafter"/>
</dbReference>
<feature type="region of interest" description="Disordered" evidence="3">
    <location>
        <begin position="71"/>
        <end position="107"/>
    </location>
</feature>
<keyword evidence="2" id="KW-1133">Transmembrane helix</keyword>
<keyword evidence="2" id="KW-0812">Transmembrane</keyword>
<gene>
    <name evidence="5" type="ORF">A3770_12p67360</name>
</gene>
<keyword evidence="2" id="KW-0333">Golgi apparatus</keyword>
<evidence type="ECO:0000313" key="6">
    <source>
        <dbReference type="Proteomes" id="UP000316726"/>
    </source>
</evidence>
<sequence>MTPSSNHPAAAETGKWKYAATAVGLVLLVVTCAVGLGLADFAFDRGAVGEPVAKIASQLLFKSTDLQVSDPATTGAAGRPSKASAGGAKKGKKKGKRKRKKKSKPKPYDLASYKLTRELVDKYAKDNFITVSFGNLYYIGFIENWVRHLQEMGVTNYIVGAMDDEALKGLIDRDINAFSMSHSFPQSDFGWGSKTFYKMARRKIKLIKEFLEMGLDVMVSDVDTVWLQDPNVFFKKHPSLDIMTSTDALRTSSPTGQTLEDADKTREAYNIGILYFRSTAATKEFLNEWVRLIEADKDYWDQNAFNDLLRRDFKLGEGNQYFKAYGDRVSVGILPVSSFCNGHTYFVQSMPQSLGVEPYVVHATFQYSGTEGKRHRFRERMLWYDHPEYYAPDNGVLVYDADLPQELLDGGAFKGLRLELKDTKGHFDLVNHQLKQIRHAMGIAKALNRTLVMPKLFCGNDRWWAPHDGTIPGSAFERPFVCPLDHVIDVNVLVNRKYVDIREYSFLENQRTPREFRDSQALVRVCGPGEGECSGGDPESGPVVSLPPHLDDAQIKNHLASYSQYKVLRFDSMLNAFKGFSAPAEESEFRAVVEGMMGIWCCVRAPTGHIWYDMLWDVVPHVDKHNRKWDAPWEMKLGP</sequence>
<dbReference type="PANTHER" id="PTHR46936:SF1">
    <property type="entry name" value="ARABINOSYLTRANSFERASE XEG113"/>
    <property type="match status" value="1"/>
</dbReference>
<proteinExistence type="inferred from homology"/>
<keyword evidence="6" id="KW-1185">Reference proteome</keyword>
<evidence type="ECO:0000259" key="4">
    <source>
        <dbReference type="Pfam" id="PF03407"/>
    </source>
</evidence>
<dbReference type="GO" id="GO:0000139">
    <property type="term" value="C:Golgi membrane"/>
    <property type="evidence" value="ECO:0007669"/>
    <property type="project" value="UniProtKB-SubCell"/>
</dbReference>
<dbReference type="InterPro" id="IPR029044">
    <property type="entry name" value="Nucleotide-diphossugar_trans"/>
</dbReference>
<dbReference type="EC" id="2.4.2.-" evidence="2"/>
<organism evidence="5 6">
    <name type="scientific">Chloropicon primus</name>
    <dbReference type="NCBI Taxonomy" id="1764295"/>
    <lineage>
        <taxon>Eukaryota</taxon>
        <taxon>Viridiplantae</taxon>
        <taxon>Chlorophyta</taxon>
        <taxon>Chloropicophyceae</taxon>
        <taxon>Chloropicales</taxon>
        <taxon>Chloropicaceae</taxon>
        <taxon>Chloropicon</taxon>
    </lineage>
</organism>
<evidence type="ECO:0000256" key="1">
    <source>
        <dbReference type="ARBA" id="ARBA00007033"/>
    </source>
</evidence>
<keyword evidence="2 5" id="KW-0808">Transferase</keyword>
<keyword evidence="2" id="KW-0472">Membrane</keyword>
<accession>A0A5B8MTV7</accession>
<protein>
    <recommendedName>
        <fullName evidence="2">Glycosyltransferase</fullName>
        <ecNumber evidence="2">2.4.2.-</ecNumber>
    </recommendedName>
</protein>
<dbReference type="InterPro" id="IPR005069">
    <property type="entry name" value="Nucl-diP-sugar_transferase"/>
</dbReference>
<dbReference type="STRING" id="1764295.A0A5B8MTV7"/>
<dbReference type="EMBL" id="CP031045">
    <property type="protein sequence ID" value="QDZ24218.1"/>
    <property type="molecule type" value="Genomic_DNA"/>
</dbReference>
<comment type="similarity">
    <text evidence="1 2">Belongs to the glycosyltransferase 77 family.</text>
</comment>
<reference evidence="5 6" key="1">
    <citation type="submission" date="2018-07" db="EMBL/GenBank/DDBJ databases">
        <title>The complete nuclear genome of the prasinophyte Chloropicon primus (CCMP1205).</title>
        <authorList>
            <person name="Pombert J.-F."/>
            <person name="Otis C."/>
            <person name="Turmel M."/>
            <person name="Lemieux C."/>
        </authorList>
    </citation>
    <scope>NUCLEOTIDE SEQUENCE [LARGE SCALE GENOMIC DNA]</scope>
    <source>
        <strain evidence="5 6">CCMP1205</strain>
    </source>
</reference>
<dbReference type="OrthoDB" id="540503at2759"/>
<dbReference type="SUPFAM" id="SSF53448">
    <property type="entry name" value="Nucleotide-diphospho-sugar transferases"/>
    <property type="match status" value="1"/>
</dbReference>
<feature type="transmembrane region" description="Helical" evidence="2">
    <location>
        <begin position="20"/>
        <end position="39"/>
    </location>
</feature>
<keyword evidence="2" id="KW-0735">Signal-anchor</keyword>
<evidence type="ECO:0000313" key="5">
    <source>
        <dbReference type="EMBL" id="QDZ24218.1"/>
    </source>
</evidence>
<dbReference type="GO" id="GO:0052325">
    <property type="term" value="P:cell wall pectin biosynthetic process"/>
    <property type="evidence" value="ECO:0007669"/>
    <property type="project" value="TreeGrafter"/>
</dbReference>
<dbReference type="Proteomes" id="UP000316726">
    <property type="component" value="Chromosome 12"/>
</dbReference>
<comment type="subcellular location">
    <subcellularLocation>
        <location evidence="2">Golgi apparatus membrane</location>
        <topology evidence="2">Single-pass type II membrane protein</topology>
    </subcellularLocation>
</comment>
<dbReference type="PANTHER" id="PTHR46936">
    <property type="entry name" value="ARABINOSYLTRANSFERASE XEG113"/>
    <property type="match status" value="1"/>
</dbReference>
<name>A0A5B8MTV7_9CHLO</name>
<feature type="domain" description="Nucleotide-diphospho-sugar transferase" evidence="4">
    <location>
        <begin position="154"/>
        <end position="377"/>
    </location>
</feature>
<dbReference type="AlphaFoldDB" id="A0A5B8MTV7"/>
<feature type="compositionally biased region" description="Basic residues" evidence="3">
    <location>
        <begin position="89"/>
        <end position="105"/>
    </location>
</feature>
<evidence type="ECO:0000256" key="3">
    <source>
        <dbReference type="SAM" id="MobiDB-lite"/>
    </source>
</evidence>
<dbReference type="Pfam" id="PF03407">
    <property type="entry name" value="Nucleotid_trans"/>
    <property type="match status" value="1"/>
</dbReference>
<evidence type="ECO:0000256" key="2">
    <source>
        <dbReference type="RuleBase" id="RU363055"/>
    </source>
</evidence>
<keyword evidence="2" id="KW-0961">Cell wall biogenesis/degradation</keyword>